<organism evidence="3 4">
    <name type="scientific">Podila verticillata NRRL 6337</name>
    <dbReference type="NCBI Taxonomy" id="1069443"/>
    <lineage>
        <taxon>Eukaryota</taxon>
        <taxon>Fungi</taxon>
        <taxon>Fungi incertae sedis</taxon>
        <taxon>Mucoromycota</taxon>
        <taxon>Mortierellomycotina</taxon>
        <taxon>Mortierellomycetes</taxon>
        <taxon>Mortierellales</taxon>
        <taxon>Mortierellaceae</taxon>
        <taxon>Podila</taxon>
    </lineage>
</organism>
<dbReference type="OrthoDB" id="2385577at2759"/>
<dbReference type="EMBL" id="KN042434">
    <property type="protein sequence ID" value="KFH61990.1"/>
    <property type="molecule type" value="Genomic_DNA"/>
</dbReference>
<name>A0A086TJ63_9FUNG</name>
<feature type="chain" id="PRO_5001815776" evidence="2">
    <location>
        <begin position="20"/>
        <end position="209"/>
    </location>
</feature>
<keyword evidence="4" id="KW-1185">Reference proteome</keyword>
<protein>
    <submittedName>
        <fullName evidence="3">Uncharacterized protein</fullName>
    </submittedName>
</protein>
<accession>A0A086TJ63</accession>
<sequence>MKTLLAPLLAIALAGMALGAPEEQTPRKRPSDPDTRIWDWSGDKVTVIYRDPSENEKSSAELADESYINFPEDISSDRYKLDLPPEQRIFFSVLLDKNGEAVCIIPGTTAPAHPRDCLTHIDAINQLSIDELDPNTPGIEDIHDLPAAFIQMYLNSLALEEPGALEAPSQTQQFKKSGGEHEAYEAEVEAELAAEGVQMKKRHNKPKGH</sequence>
<evidence type="ECO:0000313" key="3">
    <source>
        <dbReference type="EMBL" id="KFH61990.1"/>
    </source>
</evidence>
<feature type="region of interest" description="Disordered" evidence="1">
    <location>
        <begin position="166"/>
        <end position="185"/>
    </location>
</feature>
<evidence type="ECO:0000256" key="1">
    <source>
        <dbReference type="SAM" id="MobiDB-lite"/>
    </source>
</evidence>
<dbReference type="AlphaFoldDB" id="A0A086TJ63"/>
<evidence type="ECO:0000313" key="4">
    <source>
        <dbReference type="Proteomes" id="UP000243308"/>
    </source>
</evidence>
<keyword evidence="2" id="KW-0732">Signal</keyword>
<reference evidence="3 4" key="1">
    <citation type="submission" date="2011-02" db="EMBL/GenBank/DDBJ databases">
        <title>The Genome Sequence of Mortierella verticillata NRRL 6337.</title>
        <authorList>
            <consortium name="The Broad Institute Genome Sequencing Platform"/>
            <person name="Russ C."/>
            <person name="Cuomo C."/>
            <person name="Burger G."/>
            <person name="Gray M.W."/>
            <person name="Holland P.W.H."/>
            <person name="King N."/>
            <person name="Lang F.B.F."/>
            <person name="Roger A.J."/>
            <person name="Ruiz-Trillo I."/>
            <person name="Young S.K."/>
            <person name="Zeng Q."/>
            <person name="Gargeya S."/>
            <person name="Alvarado L."/>
            <person name="Berlin A."/>
            <person name="Chapman S.B."/>
            <person name="Chen Z."/>
            <person name="Freedman E."/>
            <person name="Gellesch M."/>
            <person name="Goldberg J."/>
            <person name="Griggs A."/>
            <person name="Gujja S."/>
            <person name="Heilman E."/>
            <person name="Heiman D."/>
            <person name="Howarth C."/>
            <person name="Mehta T."/>
            <person name="Neiman D."/>
            <person name="Pearson M."/>
            <person name="Roberts A."/>
            <person name="Saif S."/>
            <person name="Shea T."/>
            <person name="Shenoy N."/>
            <person name="Sisk P."/>
            <person name="Stolte C."/>
            <person name="Sykes S."/>
            <person name="White J."/>
            <person name="Yandava C."/>
            <person name="Haas B."/>
            <person name="Nusbaum C."/>
            <person name="Birren B."/>
        </authorList>
    </citation>
    <scope>NUCLEOTIDE SEQUENCE [LARGE SCALE GENOMIC DNA]</scope>
    <source>
        <strain evidence="3 4">NRRL 6337</strain>
    </source>
</reference>
<proteinExistence type="predicted"/>
<feature type="signal peptide" evidence="2">
    <location>
        <begin position="1"/>
        <end position="19"/>
    </location>
</feature>
<evidence type="ECO:0000256" key="2">
    <source>
        <dbReference type="SAM" id="SignalP"/>
    </source>
</evidence>
<dbReference type="Proteomes" id="UP000243308">
    <property type="component" value="Unassembled WGS sequence"/>
</dbReference>
<gene>
    <name evidence="3" type="ORF">MVEG_12144</name>
</gene>